<organism evidence="2 3">
    <name type="scientific">Streptomyces hebeiensis</name>
    <dbReference type="NCBI Taxonomy" id="229486"/>
    <lineage>
        <taxon>Bacteria</taxon>
        <taxon>Bacillati</taxon>
        <taxon>Actinomycetota</taxon>
        <taxon>Actinomycetes</taxon>
        <taxon>Kitasatosporales</taxon>
        <taxon>Streptomycetaceae</taxon>
        <taxon>Streptomyces</taxon>
    </lineage>
</organism>
<dbReference type="RefSeq" id="WP_344271918.1">
    <property type="nucleotide sequence ID" value="NZ_BAAAKV010000010.1"/>
</dbReference>
<sequence>MASPDVTLSVRCRDGAVLEDRAWTTVSVDLLRSASPWRTFRWHKGQKHYAGTYWSATTQSHVPYESRLELARLLFADFDPSVHGIVAQPFLLKFAVEGKIRKHVPDYFLSTQRGPVVVDVKPHHRLAQGETAATFAWTRQAVEARGWRYEVWSEPPAELLENIRFLAGFRRGWLFAPGLLDELRRSDLDGAPLEAASQCVPGPPAPCVRAAIHHLLWTHELHADLAELLRPSTVLRRSA</sequence>
<dbReference type="InterPro" id="IPR014833">
    <property type="entry name" value="TnsA_N"/>
</dbReference>
<dbReference type="InterPro" id="IPR048000">
    <property type="entry name" value="TnsA-like"/>
</dbReference>
<dbReference type="Pfam" id="PF08722">
    <property type="entry name" value="Tn7_TnsA-like_N"/>
    <property type="match status" value="1"/>
</dbReference>
<name>A0ABN1UPK6_9ACTN</name>
<keyword evidence="3" id="KW-1185">Reference proteome</keyword>
<evidence type="ECO:0000259" key="1">
    <source>
        <dbReference type="Pfam" id="PF08722"/>
    </source>
</evidence>
<accession>A0ABN1UPK6</accession>
<protein>
    <submittedName>
        <fullName evidence="2">TnsA-like heteromeric transposase endonuclease subunit</fullName>
    </submittedName>
</protein>
<feature type="domain" description="TnsA endonuclease N-terminal" evidence="1">
    <location>
        <begin position="79"/>
        <end position="154"/>
    </location>
</feature>
<reference evidence="2 3" key="1">
    <citation type="journal article" date="2019" name="Int. J. Syst. Evol. Microbiol.">
        <title>The Global Catalogue of Microorganisms (GCM) 10K type strain sequencing project: providing services to taxonomists for standard genome sequencing and annotation.</title>
        <authorList>
            <consortium name="The Broad Institute Genomics Platform"/>
            <consortium name="The Broad Institute Genome Sequencing Center for Infectious Disease"/>
            <person name="Wu L."/>
            <person name="Ma J."/>
        </authorList>
    </citation>
    <scope>NUCLEOTIDE SEQUENCE [LARGE SCALE GENOMIC DNA]</scope>
    <source>
        <strain evidence="2 3">JCM 12696</strain>
    </source>
</reference>
<evidence type="ECO:0000313" key="2">
    <source>
        <dbReference type="EMBL" id="GAA1159747.1"/>
    </source>
</evidence>
<proteinExistence type="predicted"/>
<evidence type="ECO:0000313" key="3">
    <source>
        <dbReference type="Proteomes" id="UP001501371"/>
    </source>
</evidence>
<dbReference type="Proteomes" id="UP001501371">
    <property type="component" value="Unassembled WGS sequence"/>
</dbReference>
<comment type="caution">
    <text evidence="2">The sequence shown here is derived from an EMBL/GenBank/DDBJ whole genome shotgun (WGS) entry which is preliminary data.</text>
</comment>
<dbReference type="NCBIfam" id="NF033179">
    <property type="entry name" value="TnsA_like_Actin"/>
    <property type="match status" value="1"/>
</dbReference>
<dbReference type="EMBL" id="BAAAKV010000010">
    <property type="protein sequence ID" value="GAA1159747.1"/>
    <property type="molecule type" value="Genomic_DNA"/>
</dbReference>
<gene>
    <name evidence="2" type="ORF">GCM10009654_14860</name>
</gene>